<proteinExistence type="predicted"/>
<evidence type="ECO:0000259" key="1">
    <source>
        <dbReference type="Pfam" id="PF12728"/>
    </source>
</evidence>
<keyword evidence="2" id="KW-0238">DNA-binding</keyword>
<name>A0A9X1YQQ8_9BURK</name>
<dbReference type="Proteomes" id="UP001139353">
    <property type="component" value="Unassembled WGS sequence"/>
</dbReference>
<dbReference type="SUPFAM" id="SSF46955">
    <property type="entry name" value="Putative DNA-binding domain"/>
    <property type="match status" value="1"/>
</dbReference>
<protein>
    <submittedName>
        <fullName evidence="2">Excisionase family DNA-binding protein</fullName>
    </submittedName>
</protein>
<organism evidence="2 3">
    <name type="scientific">Scleromatobacter humisilvae</name>
    <dbReference type="NCBI Taxonomy" id="2897159"/>
    <lineage>
        <taxon>Bacteria</taxon>
        <taxon>Pseudomonadati</taxon>
        <taxon>Pseudomonadota</taxon>
        <taxon>Betaproteobacteria</taxon>
        <taxon>Burkholderiales</taxon>
        <taxon>Sphaerotilaceae</taxon>
        <taxon>Scleromatobacter</taxon>
    </lineage>
</organism>
<evidence type="ECO:0000313" key="3">
    <source>
        <dbReference type="Proteomes" id="UP001139353"/>
    </source>
</evidence>
<evidence type="ECO:0000313" key="2">
    <source>
        <dbReference type="EMBL" id="MCK9689563.1"/>
    </source>
</evidence>
<dbReference type="GO" id="GO:0003677">
    <property type="term" value="F:DNA binding"/>
    <property type="evidence" value="ECO:0007669"/>
    <property type="project" value="UniProtKB-KW"/>
</dbReference>
<dbReference type="NCBIfam" id="TIGR01764">
    <property type="entry name" value="excise"/>
    <property type="match status" value="1"/>
</dbReference>
<reference evidence="2" key="1">
    <citation type="submission" date="2021-11" db="EMBL/GenBank/DDBJ databases">
        <title>BS-T2-15 a new species belonging to the Comamonadaceae family isolated from the soil of a French oak forest.</title>
        <authorList>
            <person name="Mieszkin S."/>
            <person name="Alain K."/>
        </authorList>
    </citation>
    <scope>NUCLEOTIDE SEQUENCE</scope>
    <source>
        <strain evidence="2">BS-T2-15</strain>
    </source>
</reference>
<keyword evidence="3" id="KW-1185">Reference proteome</keyword>
<dbReference type="Pfam" id="PF12728">
    <property type="entry name" value="HTH_17"/>
    <property type="match status" value="1"/>
</dbReference>
<accession>A0A9X1YQQ8</accession>
<dbReference type="AlphaFoldDB" id="A0A9X1YQQ8"/>
<dbReference type="InterPro" id="IPR041657">
    <property type="entry name" value="HTH_17"/>
</dbReference>
<comment type="caution">
    <text evidence="2">The sequence shown here is derived from an EMBL/GenBank/DDBJ whole genome shotgun (WGS) entry which is preliminary data.</text>
</comment>
<dbReference type="EMBL" id="JAJLJH010000016">
    <property type="protein sequence ID" value="MCK9689563.1"/>
    <property type="molecule type" value="Genomic_DNA"/>
</dbReference>
<sequence>MDEASGDRVDAKDLLTPQAAADLVNVSRPFVVRHIDAGDIPVVMVGSRQRVRKQDVLAWHERVQNKSAMARSKLLDAVDDELRG</sequence>
<feature type="domain" description="Helix-turn-helix" evidence="1">
    <location>
        <begin position="14"/>
        <end position="61"/>
    </location>
</feature>
<gene>
    <name evidence="2" type="ORF">LPC04_27910</name>
</gene>
<dbReference type="InterPro" id="IPR009061">
    <property type="entry name" value="DNA-bd_dom_put_sf"/>
</dbReference>
<dbReference type="InterPro" id="IPR010093">
    <property type="entry name" value="SinI_DNA-bd"/>
</dbReference>